<feature type="transmembrane region" description="Helical" evidence="3">
    <location>
        <begin position="116"/>
        <end position="137"/>
    </location>
</feature>
<keyword evidence="3" id="KW-0472">Membrane</keyword>
<name>A0A428B8V1_STRMT</name>
<comment type="caution">
    <text evidence="4">The sequence shown here is derived from an EMBL/GenBank/DDBJ whole genome shotgun (WGS) entry which is preliminary data.</text>
</comment>
<dbReference type="EMBL" id="RJNH01000013">
    <property type="protein sequence ID" value="RSI59577.1"/>
    <property type="molecule type" value="Genomic_DNA"/>
</dbReference>
<keyword evidence="1" id="KW-0175">Coiled coil</keyword>
<gene>
    <name evidence="4" type="ORF">D8865_08890</name>
</gene>
<proteinExistence type="predicted"/>
<keyword evidence="3" id="KW-1133">Transmembrane helix</keyword>
<evidence type="ECO:0000313" key="5">
    <source>
        <dbReference type="Proteomes" id="UP000278653"/>
    </source>
</evidence>
<accession>A0A428B8V1</accession>
<feature type="region of interest" description="Disordered" evidence="2">
    <location>
        <begin position="1"/>
        <end position="23"/>
    </location>
</feature>
<evidence type="ECO:0000313" key="4">
    <source>
        <dbReference type="EMBL" id="RSI59577.1"/>
    </source>
</evidence>
<sequence length="147" mass="17205">MMEHDLFDDYPETPKDELEGLPPEERVEILKQRHFEKEAEKAREEEERKQAIIQAKKDKEYKEYTSKIERFFKWMIGFTLFSIVSVGYLLYKDYFLMTVHGGVTIAGETKELGKAIVAFLLSIVMCFFAPAMITFFVEDMPEKKGGK</sequence>
<dbReference type="AlphaFoldDB" id="A0A428B8V1"/>
<keyword evidence="3" id="KW-0812">Transmembrane</keyword>
<protein>
    <submittedName>
        <fullName evidence="4">Uncharacterized protein</fullName>
    </submittedName>
</protein>
<evidence type="ECO:0000256" key="1">
    <source>
        <dbReference type="SAM" id="Coils"/>
    </source>
</evidence>
<evidence type="ECO:0000256" key="3">
    <source>
        <dbReference type="SAM" id="Phobius"/>
    </source>
</evidence>
<dbReference type="RefSeq" id="WP_125448028.1">
    <property type="nucleotide sequence ID" value="NZ_RJNH01000013.1"/>
</dbReference>
<organism evidence="4 5">
    <name type="scientific">Streptococcus mitis</name>
    <dbReference type="NCBI Taxonomy" id="28037"/>
    <lineage>
        <taxon>Bacteria</taxon>
        <taxon>Bacillati</taxon>
        <taxon>Bacillota</taxon>
        <taxon>Bacilli</taxon>
        <taxon>Lactobacillales</taxon>
        <taxon>Streptococcaceae</taxon>
        <taxon>Streptococcus</taxon>
        <taxon>Streptococcus mitis group</taxon>
    </lineage>
</organism>
<feature type="coiled-coil region" evidence="1">
    <location>
        <begin position="27"/>
        <end position="59"/>
    </location>
</feature>
<evidence type="ECO:0000256" key="2">
    <source>
        <dbReference type="SAM" id="MobiDB-lite"/>
    </source>
</evidence>
<feature type="transmembrane region" description="Helical" evidence="3">
    <location>
        <begin position="71"/>
        <end position="91"/>
    </location>
</feature>
<reference evidence="4 5" key="1">
    <citation type="submission" date="2018-11" db="EMBL/GenBank/DDBJ databases">
        <title>Species Designations Belie Phenotypic and Genotypic Heterogeneity in Oral Streptococci.</title>
        <authorList>
            <person name="Velsko I."/>
        </authorList>
    </citation>
    <scope>NUCLEOTIDE SEQUENCE [LARGE SCALE GENOMIC DNA]</scope>
    <source>
        <strain evidence="4 5">BCC15</strain>
    </source>
</reference>
<dbReference type="Proteomes" id="UP000278653">
    <property type="component" value="Unassembled WGS sequence"/>
</dbReference>